<evidence type="ECO:0000256" key="1">
    <source>
        <dbReference type="ARBA" id="ARBA00005750"/>
    </source>
</evidence>
<organism evidence="5 6">
    <name type="scientific">Joostella atrarenae</name>
    <dbReference type="NCBI Taxonomy" id="679257"/>
    <lineage>
        <taxon>Bacteria</taxon>
        <taxon>Pseudomonadati</taxon>
        <taxon>Bacteroidota</taxon>
        <taxon>Flavobacteriia</taxon>
        <taxon>Flavobacteriales</taxon>
        <taxon>Flavobacteriaceae</taxon>
        <taxon>Joostella</taxon>
    </lineage>
</organism>
<dbReference type="RefSeq" id="WP_236960496.1">
    <property type="nucleotide sequence ID" value="NZ_JAETXX010000014.1"/>
</dbReference>
<comment type="catalytic activity">
    <reaction evidence="4">
        <text>O-phospho-L-tyrosyl-[protein] + H2O = L-tyrosyl-[protein] + phosphate</text>
        <dbReference type="Rhea" id="RHEA:10684"/>
        <dbReference type="Rhea" id="RHEA-COMP:10136"/>
        <dbReference type="Rhea" id="RHEA-COMP:20101"/>
        <dbReference type="ChEBI" id="CHEBI:15377"/>
        <dbReference type="ChEBI" id="CHEBI:43474"/>
        <dbReference type="ChEBI" id="CHEBI:46858"/>
        <dbReference type="ChEBI" id="CHEBI:61978"/>
        <dbReference type="EC" id="3.1.3.48"/>
    </reaction>
</comment>
<dbReference type="Proteomes" id="UP000829517">
    <property type="component" value="Unassembled WGS sequence"/>
</dbReference>
<evidence type="ECO:0000313" key="5">
    <source>
        <dbReference type="EMBL" id="MCF8716267.1"/>
    </source>
</evidence>
<dbReference type="InterPro" id="IPR016667">
    <property type="entry name" value="Caps_polysacc_synth_CpsB/CapC"/>
</dbReference>
<protein>
    <recommendedName>
        <fullName evidence="2">protein-tyrosine-phosphatase</fullName>
        <ecNumber evidence="2">3.1.3.48</ecNumber>
    </recommendedName>
</protein>
<name>A0ABS9J749_9FLAO</name>
<dbReference type="Pfam" id="PF19567">
    <property type="entry name" value="CpsB_CapC"/>
    <property type="match status" value="1"/>
</dbReference>
<evidence type="ECO:0000256" key="4">
    <source>
        <dbReference type="ARBA" id="ARBA00051722"/>
    </source>
</evidence>
<accession>A0ABS9J749</accession>
<dbReference type="EC" id="3.1.3.48" evidence="2"/>
<dbReference type="InterPro" id="IPR016195">
    <property type="entry name" value="Pol/histidinol_Pase-like"/>
</dbReference>
<dbReference type="Gene3D" id="3.20.20.140">
    <property type="entry name" value="Metal-dependent hydrolases"/>
    <property type="match status" value="1"/>
</dbReference>
<reference evidence="5 6" key="1">
    <citation type="submission" date="2021-01" db="EMBL/GenBank/DDBJ databases">
        <title>Genome sequencing of Joostella atrarenae M1-2 (= KCTC 23194).</title>
        <authorList>
            <person name="Zakaria M.R."/>
            <person name="Lam M.Q."/>
            <person name="Chong C.S."/>
        </authorList>
    </citation>
    <scope>NUCLEOTIDE SEQUENCE [LARGE SCALE GENOMIC DNA]</scope>
    <source>
        <strain evidence="5 6">M1-2</strain>
    </source>
</reference>
<dbReference type="PIRSF" id="PIRSF016557">
    <property type="entry name" value="Caps_synth_CpsB"/>
    <property type="match status" value="1"/>
</dbReference>
<comment type="similarity">
    <text evidence="1">Belongs to the metallo-dependent hydrolases superfamily. CpsB/CapC family.</text>
</comment>
<dbReference type="EMBL" id="JAETXX010000014">
    <property type="protein sequence ID" value="MCF8716267.1"/>
    <property type="molecule type" value="Genomic_DNA"/>
</dbReference>
<keyword evidence="6" id="KW-1185">Reference proteome</keyword>
<dbReference type="SUPFAM" id="SSF89550">
    <property type="entry name" value="PHP domain-like"/>
    <property type="match status" value="1"/>
</dbReference>
<gene>
    <name evidence="5" type="ORF">JM658_15660</name>
</gene>
<evidence type="ECO:0000313" key="6">
    <source>
        <dbReference type="Proteomes" id="UP000829517"/>
    </source>
</evidence>
<evidence type="ECO:0000256" key="2">
    <source>
        <dbReference type="ARBA" id="ARBA00013064"/>
    </source>
</evidence>
<dbReference type="PANTHER" id="PTHR39181">
    <property type="entry name" value="TYROSINE-PROTEIN PHOSPHATASE YWQE"/>
    <property type="match status" value="1"/>
</dbReference>
<dbReference type="PANTHER" id="PTHR39181:SF1">
    <property type="entry name" value="TYROSINE-PROTEIN PHOSPHATASE YWQE"/>
    <property type="match status" value="1"/>
</dbReference>
<sequence length="247" mass="28827">MTIIFKDKKRITDYLYDFTDIHSHLIPGIDDGSKNKINSYELIKELKDLGIRNLITTPHVISGLYPNTSKIINEELNSLKKYLVVQGMCPNSINAAAEYMVDENFESLIENNELLCIKDKYVLMELPQIKIPMNMATIFTKLKNRDYIPVLAHPERYNYFHNNYEILVRMKHQGWLFQLNALSLSDYYGNRVKNMGMKLLKENQINFLGTDIHNKNQIEKLKNISIKKNLQKNFESIVCNTNTVFLS</sequence>
<keyword evidence="3" id="KW-0378">Hydrolase</keyword>
<proteinExistence type="inferred from homology"/>
<comment type="caution">
    <text evidence="5">The sequence shown here is derived from an EMBL/GenBank/DDBJ whole genome shotgun (WGS) entry which is preliminary data.</text>
</comment>
<evidence type="ECO:0000256" key="3">
    <source>
        <dbReference type="ARBA" id="ARBA00022801"/>
    </source>
</evidence>